<dbReference type="Gene3D" id="2.30.30.40">
    <property type="entry name" value="SH3 Domains"/>
    <property type="match status" value="1"/>
</dbReference>
<keyword evidence="5" id="KW-1185">Reference proteome</keyword>
<proteinExistence type="predicted"/>
<sequence length="298" mass="31756">MKHNNIRGWMRGAAMSAALALPLAAAAQQAFTTDMLNLRAGPGVEYPVVTTLSEGQSLEVMGCQNGYDWCDVVLPDGLRGWVAASYLQFAYQGTPVPLASYAPAIGVPIVTFGLGAYWGSYYRDRPWYNEPRWWNGRPPPPPGPGWRPPPPPRPGWSPHPPPPGWRPPHAGNRPPGGWDGRPGPGWDGRPGPGWDGRPGPGWDGRPRPGWDGGHAGRPDGRPPGGWDGRGGRPDRPDGRPPGGGRPDRGEGRPPGPRPEVRPPATFGGARAPGLPPNRPEPPVNPAFGPRTGHNPDGP</sequence>
<organism evidence="4 5">
    <name type="scientific">Variovorax dokdonensis</name>
    <dbReference type="NCBI Taxonomy" id="344883"/>
    <lineage>
        <taxon>Bacteria</taxon>
        <taxon>Pseudomonadati</taxon>
        <taxon>Pseudomonadota</taxon>
        <taxon>Betaproteobacteria</taxon>
        <taxon>Burkholderiales</taxon>
        <taxon>Comamonadaceae</taxon>
        <taxon>Variovorax</taxon>
    </lineage>
</organism>
<feature type="compositionally biased region" description="Pro residues" evidence="1">
    <location>
        <begin position="273"/>
        <end position="284"/>
    </location>
</feature>
<evidence type="ECO:0000313" key="4">
    <source>
        <dbReference type="EMBL" id="MDM0046658.1"/>
    </source>
</evidence>
<feature type="compositionally biased region" description="Basic and acidic residues" evidence="1">
    <location>
        <begin position="229"/>
        <end position="238"/>
    </location>
</feature>
<feature type="compositionally biased region" description="Gly residues" evidence="1">
    <location>
        <begin position="177"/>
        <end position="202"/>
    </location>
</feature>
<feature type="region of interest" description="Disordered" evidence="1">
    <location>
        <begin position="151"/>
        <end position="298"/>
    </location>
</feature>
<feature type="compositionally biased region" description="Basic and acidic residues" evidence="1">
    <location>
        <begin position="204"/>
        <end position="220"/>
    </location>
</feature>
<evidence type="ECO:0000313" key="5">
    <source>
        <dbReference type="Proteomes" id="UP001174908"/>
    </source>
</evidence>
<dbReference type="SMART" id="SM00287">
    <property type="entry name" value="SH3b"/>
    <property type="match status" value="1"/>
</dbReference>
<dbReference type="Pfam" id="PF08239">
    <property type="entry name" value="SH3_3"/>
    <property type="match status" value="1"/>
</dbReference>
<evidence type="ECO:0000256" key="2">
    <source>
        <dbReference type="SAM" id="SignalP"/>
    </source>
</evidence>
<reference evidence="4" key="1">
    <citation type="submission" date="2023-06" db="EMBL/GenBank/DDBJ databases">
        <authorList>
            <person name="Jiang Y."/>
            <person name="Liu Q."/>
        </authorList>
    </citation>
    <scope>NUCLEOTIDE SEQUENCE</scope>
    <source>
        <strain evidence="4">CGMCC 1.12089</strain>
    </source>
</reference>
<protein>
    <submittedName>
        <fullName evidence="4">SH3 domain-containing protein</fullName>
    </submittedName>
</protein>
<feature type="chain" id="PRO_5047492397" evidence="2">
    <location>
        <begin position="28"/>
        <end position="298"/>
    </location>
</feature>
<feature type="domain" description="SH3b" evidence="3">
    <location>
        <begin position="26"/>
        <end position="91"/>
    </location>
</feature>
<dbReference type="InterPro" id="IPR003646">
    <property type="entry name" value="SH3-like_bac-type"/>
</dbReference>
<comment type="caution">
    <text evidence="4">The sequence shown here is derived from an EMBL/GenBank/DDBJ whole genome shotgun (WGS) entry which is preliminary data.</text>
</comment>
<feature type="signal peptide" evidence="2">
    <location>
        <begin position="1"/>
        <end position="27"/>
    </location>
</feature>
<keyword evidence="2" id="KW-0732">Signal</keyword>
<dbReference type="RefSeq" id="WP_286661775.1">
    <property type="nucleotide sequence ID" value="NZ_JASZYV010000004.1"/>
</dbReference>
<feature type="compositionally biased region" description="Pro residues" evidence="1">
    <location>
        <begin position="151"/>
        <end position="166"/>
    </location>
</feature>
<dbReference type="EMBL" id="JASZYV010000004">
    <property type="protein sequence ID" value="MDM0046658.1"/>
    <property type="molecule type" value="Genomic_DNA"/>
</dbReference>
<dbReference type="PROSITE" id="PS51781">
    <property type="entry name" value="SH3B"/>
    <property type="match status" value="1"/>
</dbReference>
<evidence type="ECO:0000256" key="1">
    <source>
        <dbReference type="SAM" id="MobiDB-lite"/>
    </source>
</evidence>
<dbReference type="Proteomes" id="UP001174908">
    <property type="component" value="Unassembled WGS sequence"/>
</dbReference>
<gene>
    <name evidence="4" type="ORF">QTH91_19365</name>
</gene>
<name>A0ABT7NFF3_9BURK</name>
<evidence type="ECO:0000259" key="3">
    <source>
        <dbReference type="PROSITE" id="PS51781"/>
    </source>
</evidence>
<accession>A0ABT7NFF3</accession>